<feature type="non-terminal residue" evidence="3">
    <location>
        <position position="1"/>
    </location>
</feature>
<dbReference type="PROSITE" id="PS00018">
    <property type="entry name" value="EF_HAND_1"/>
    <property type="match status" value="1"/>
</dbReference>
<name>A0A820CVJ4_9BILA</name>
<accession>A0A820CVJ4</accession>
<dbReference type="InterPro" id="IPR002048">
    <property type="entry name" value="EF_hand_dom"/>
</dbReference>
<evidence type="ECO:0000313" key="3">
    <source>
        <dbReference type="EMBL" id="CAF4227381.1"/>
    </source>
</evidence>
<dbReference type="InterPro" id="IPR011992">
    <property type="entry name" value="EF-hand-dom_pair"/>
</dbReference>
<dbReference type="PROSITE" id="PS50222">
    <property type="entry name" value="EF_HAND_2"/>
    <property type="match status" value="1"/>
</dbReference>
<protein>
    <recommendedName>
        <fullName evidence="2">EF-hand domain-containing protein</fullName>
    </recommendedName>
</protein>
<dbReference type="AlphaFoldDB" id="A0A820CVJ4"/>
<dbReference type="EMBL" id="CAJOBE010019270">
    <property type="protein sequence ID" value="CAF4227381.1"/>
    <property type="molecule type" value="Genomic_DNA"/>
</dbReference>
<comment type="caution">
    <text evidence="3">The sequence shown here is derived from an EMBL/GenBank/DDBJ whole genome shotgun (WGS) entry which is preliminary data.</text>
</comment>
<feature type="domain" description="EF-hand" evidence="2">
    <location>
        <begin position="106"/>
        <end position="133"/>
    </location>
</feature>
<evidence type="ECO:0000313" key="4">
    <source>
        <dbReference type="Proteomes" id="UP000663874"/>
    </source>
</evidence>
<evidence type="ECO:0000256" key="1">
    <source>
        <dbReference type="ARBA" id="ARBA00022837"/>
    </source>
</evidence>
<dbReference type="InterPro" id="IPR018247">
    <property type="entry name" value="EF_Hand_1_Ca_BS"/>
</dbReference>
<dbReference type="Gene3D" id="1.10.238.10">
    <property type="entry name" value="EF-hand"/>
    <property type="match status" value="1"/>
</dbReference>
<dbReference type="SUPFAM" id="SSF47473">
    <property type="entry name" value="EF-hand"/>
    <property type="match status" value="1"/>
</dbReference>
<keyword evidence="1" id="KW-0106">Calcium</keyword>
<proteinExistence type="predicted"/>
<evidence type="ECO:0000259" key="2">
    <source>
        <dbReference type="PROSITE" id="PS50222"/>
    </source>
</evidence>
<organism evidence="3 4">
    <name type="scientific">Rotaria sordida</name>
    <dbReference type="NCBI Taxonomy" id="392033"/>
    <lineage>
        <taxon>Eukaryota</taxon>
        <taxon>Metazoa</taxon>
        <taxon>Spiralia</taxon>
        <taxon>Gnathifera</taxon>
        <taxon>Rotifera</taxon>
        <taxon>Eurotatoria</taxon>
        <taxon>Bdelloidea</taxon>
        <taxon>Philodinida</taxon>
        <taxon>Philodinidae</taxon>
        <taxon>Rotaria</taxon>
    </lineage>
</organism>
<sequence>HDEIVTQEKFLLWLESHQGHTTTITDWLMDDQRLHELLASPVDRISDQYSILAGVTHLSDIEVKDLEKTYYYLCTYSNISRQQQITLETFSNILTPVLPPILIPGFFDAFDENRDGCIDFKEFVCGISAACRGQRLERYK</sequence>
<dbReference type="GO" id="GO:0005509">
    <property type="term" value="F:calcium ion binding"/>
    <property type="evidence" value="ECO:0007669"/>
    <property type="project" value="InterPro"/>
</dbReference>
<reference evidence="3" key="1">
    <citation type="submission" date="2021-02" db="EMBL/GenBank/DDBJ databases">
        <authorList>
            <person name="Nowell W R."/>
        </authorList>
    </citation>
    <scope>NUCLEOTIDE SEQUENCE</scope>
</reference>
<gene>
    <name evidence="3" type="ORF">FNK824_LOCUS37543</name>
</gene>
<feature type="non-terminal residue" evidence="3">
    <location>
        <position position="140"/>
    </location>
</feature>
<dbReference type="Proteomes" id="UP000663874">
    <property type="component" value="Unassembled WGS sequence"/>
</dbReference>